<accession>A3HRE3</accession>
<feature type="transmembrane region" description="Helical" evidence="1">
    <location>
        <begin position="262"/>
        <end position="289"/>
    </location>
</feature>
<dbReference type="eggNOG" id="COG1807">
    <property type="taxonomic scope" value="Bacteria"/>
</dbReference>
<dbReference type="OrthoDB" id="5498145at2"/>
<protein>
    <submittedName>
        <fullName evidence="2">Uncharacterized protein</fullName>
    </submittedName>
</protein>
<proteinExistence type="predicted"/>
<dbReference type="EMBL" id="AAXU02000001">
    <property type="protein sequence ID" value="EAZ82411.1"/>
    <property type="molecule type" value="Genomic_DNA"/>
</dbReference>
<comment type="caution">
    <text evidence="2">The sequence shown here is derived from an EMBL/GenBank/DDBJ whole genome shotgun (WGS) entry which is preliminary data.</text>
</comment>
<feature type="transmembrane region" description="Helical" evidence="1">
    <location>
        <begin position="301"/>
        <end position="320"/>
    </location>
</feature>
<sequence length="557" mass="63682">MSLQNSLKPYLLSMVLIILASIMVYFTNGRSLLGIDDANIYMVYMRNFSDGYGFVYNIGGDKVQGFTSLLWTLIGSLMFTISSQPEILLLILNTLIVTFALGQIIIYIQKNLTRIPENKWIYILLFFGFLLVIPGYFEWTIFSLLETGLWSALLTGFTLNILNDSKRKDLKAVDPLFAVMLVISLITRPESMLWGLFFLTAKAFLYIKSKSFTPKSFIAFGTYLLIFSIGLAIVLTWRTIYFGYPLPNTFYAKVSEDIFSNLFYGIFYLYRIFLDNPLMILIIFISIYFSYKSIIKNKIKFDFDLIFLTLILGVTLFIPIYTGGDHFTYSRFLQPTLPLIYLLLMYCLDTYGEKVSFKAAGTAIAFVSFIPNANLYENILYQTSPLAHEWGLAKGGRLEGERLNEFFNELDTLPSQGVLTAGGVAYSYRGETNDLLGLNNEEMAHADEDRDLEGPKNHSGFDKEVFYNQEPDLFFLSGGFYDESEAEYLTSLEVGDFSAEVFKNIYEDEKFKEMYSAVLIDNPNLNYSLAVFASRDFLDELKETDFIIKELSVTVDE</sequence>
<dbReference type="Proteomes" id="UP000003919">
    <property type="component" value="Unassembled WGS sequence"/>
</dbReference>
<evidence type="ECO:0000256" key="1">
    <source>
        <dbReference type="SAM" id="Phobius"/>
    </source>
</evidence>
<dbReference type="HOGENOM" id="CLU_488889_0_0_10"/>
<gene>
    <name evidence="2" type="ORF">ALPR1_09360</name>
</gene>
<dbReference type="RefSeq" id="WP_008200074.1">
    <property type="nucleotide sequence ID" value="NZ_CM001023.1"/>
</dbReference>
<evidence type="ECO:0000313" key="2">
    <source>
        <dbReference type="EMBL" id="EAZ82411.1"/>
    </source>
</evidence>
<feature type="transmembrane region" description="Helical" evidence="1">
    <location>
        <begin position="87"/>
        <end position="108"/>
    </location>
</feature>
<feature type="transmembrane region" description="Helical" evidence="1">
    <location>
        <begin position="120"/>
        <end position="137"/>
    </location>
</feature>
<feature type="transmembrane region" description="Helical" evidence="1">
    <location>
        <begin position="220"/>
        <end position="242"/>
    </location>
</feature>
<keyword evidence="1" id="KW-0472">Membrane</keyword>
<dbReference type="STRING" id="388413.ALPR1_09360"/>
<feature type="transmembrane region" description="Helical" evidence="1">
    <location>
        <begin position="7"/>
        <end position="26"/>
    </location>
</feature>
<keyword evidence="3" id="KW-1185">Reference proteome</keyword>
<keyword evidence="1" id="KW-0812">Transmembrane</keyword>
<keyword evidence="1" id="KW-1133">Transmembrane helix</keyword>
<reference evidence="2 3" key="1">
    <citation type="journal article" date="2011" name="J. Bacteriol.">
        <title>Complete genome sequence of Algoriphagus sp. PR1, bacterial prey of a colony-forming choanoflagellate.</title>
        <authorList>
            <person name="Alegado R.A."/>
            <person name="Ferriera S."/>
            <person name="Nusbaum C."/>
            <person name="Young S.K."/>
            <person name="Zeng Q."/>
            <person name="Imamovic A."/>
            <person name="Fairclough S.R."/>
            <person name="King N."/>
        </authorList>
    </citation>
    <scope>NUCLEOTIDE SEQUENCE [LARGE SCALE GENOMIC DNA]</scope>
    <source>
        <strain evidence="2 3">PR1</strain>
    </source>
</reference>
<evidence type="ECO:0000313" key="3">
    <source>
        <dbReference type="Proteomes" id="UP000003919"/>
    </source>
</evidence>
<name>A3HRE3_9BACT</name>
<dbReference type="AlphaFoldDB" id="A3HRE3"/>
<organism evidence="2 3">
    <name type="scientific">Algoriphagus machipongonensis</name>
    <dbReference type="NCBI Taxonomy" id="388413"/>
    <lineage>
        <taxon>Bacteria</taxon>
        <taxon>Pseudomonadati</taxon>
        <taxon>Bacteroidota</taxon>
        <taxon>Cytophagia</taxon>
        <taxon>Cytophagales</taxon>
        <taxon>Cyclobacteriaceae</taxon>
        <taxon>Algoriphagus</taxon>
    </lineage>
</organism>